<dbReference type="EMBL" id="BMYQ01000020">
    <property type="protein sequence ID" value="GGW45551.1"/>
    <property type="molecule type" value="Genomic_DNA"/>
</dbReference>
<keyword evidence="2" id="KW-1185">Reference proteome</keyword>
<name>A0A918J393_9RHOB</name>
<accession>A0A918J393</accession>
<protein>
    <submittedName>
        <fullName evidence="1">Uncharacterized protein</fullName>
    </submittedName>
</protein>
<gene>
    <name evidence="1" type="ORF">GCM10011452_37110</name>
</gene>
<sequence length="204" mass="21941">MAAGGSALCFLREYGVTYLLRGSEPEIIAGIKAADAENDLPMSARGTRELITKCANLSLASPQLAAAPVDRAAFNESCSALAKSILDRNPSSSRTLAAKLVFTDALTTADYAAAQQSAPYEPWPLGTRLLVLERNAPLSADLLPIAEADIAAAFVSSWGRELLAGIYIRKEPLRPLILKVAETRPPEEQRAFLQMTRKQVRTDG</sequence>
<reference evidence="1" key="1">
    <citation type="journal article" date="2014" name="Int. J. Syst. Evol. Microbiol.">
        <title>Complete genome sequence of Corynebacterium casei LMG S-19264T (=DSM 44701T), isolated from a smear-ripened cheese.</title>
        <authorList>
            <consortium name="US DOE Joint Genome Institute (JGI-PGF)"/>
            <person name="Walter F."/>
            <person name="Albersmeier A."/>
            <person name="Kalinowski J."/>
            <person name="Ruckert C."/>
        </authorList>
    </citation>
    <scope>NUCLEOTIDE SEQUENCE</scope>
    <source>
        <strain evidence="1">KCTC 23714</strain>
    </source>
</reference>
<evidence type="ECO:0000313" key="2">
    <source>
        <dbReference type="Proteomes" id="UP000628984"/>
    </source>
</evidence>
<dbReference type="AlphaFoldDB" id="A0A918J393"/>
<comment type="caution">
    <text evidence="1">The sequence shown here is derived from an EMBL/GenBank/DDBJ whole genome shotgun (WGS) entry which is preliminary data.</text>
</comment>
<evidence type="ECO:0000313" key="1">
    <source>
        <dbReference type="EMBL" id="GGW45551.1"/>
    </source>
</evidence>
<reference evidence="1" key="2">
    <citation type="submission" date="2020-09" db="EMBL/GenBank/DDBJ databases">
        <authorList>
            <person name="Sun Q."/>
            <person name="Kim S."/>
        </authorList>
    </citation>
    <scope>NUCLEOTIDE SEQUENCE</scope>
    <source>
        <strain evidence="1">KCTC 23714</strain>
    </source>
</reference>
<organism evidence="1 2">
    <name type="scientific">Gemmobacter lanyuensis</name>
    <dbReference type="NCBI Taxonomy" id="1054497"/>
    <lineage>
        <taxon>Bacteria</taxon>
        <taxon>Pseudomonadati</taxon>
        <taxon>Pseudomonadota</taxon>
        <taxon>Alphaproteobacteria</taxon>
        <taxon>Rhodobacterales</taxon>
        <taxon>Paracoccaceae</taxon>
        <taxon>Gemmobacter</taxon>
    </lineage>
</organism>
<proteinExistence type="predicted"/>
<dbReference type="Proteomes" id="UP000628984">
    <property type="component" value="Unassembled WGS sequence"/>
</dbReference>